<name>A0A7J9M1M3_GOSSC</name>
<gene>
    <name evidence="1" type="ORF">Goshw_007805</name>
</gene>
<keyword evidence="2" id="KW-1185">Reference proteome</keyword>
<evidence type="ECO:0000313" key="2">
    <source>
        <dbReference type="Proteomes" id="UP000593576"/>
    </source>
</evidence>
<dbReference type="AlphaFoldDB" id="A0A7J9M1M3"/>
<organism evidence="1 2">
    <name type="scientific">Gossypium schwendimanii</name>
    <name type="common">Cotton</name>
    <dbReference type="NCBI Taxonomy" id="34291"/>
    <lineage>
        <taxon>Eukaryota</taxon>
        <taxon>Viridiplantae</taxon>
        <taxon>Streptophyta</taxon>
        <taxon>Embryophyta</taxon>
        <taxon>Tracheophyta</taxon>
        <taxon>Spermatophyta</taxon>
        <taxon>Magnoliopsida</taxon>
        <taxon>eudicotyledons</taxon>
        <taxon>Gunneridae</taxon>
        <taxon>Pentapetalae</taxon>
        <taxon>rosids</taxon>
        <taxon>malvids</taxon>
        <taxon>Malvales</taxon>
        <taxon>Malvaceae</taxon>
        <taxon>Malvoideae</taxon>
        <taxon>Gossypium</taxon>
    </lineage>
</organism>
<accession>A0A7J9M1M3</accession>
<dbReference type="Proteomes" id="UP000593576">
    <property type="component" value="Unassembled WGS sequence"/>
</dbReference>
<protein>
    <submittedName>
        <fullName evidence="1">Uncharacterized protein</fullName>
    </submittedName>
</protein>
<reference evidence="1 2" key="1">
    <citation type="journal article" date="2019" name="Genome Biol. Evol.">
        <title>Insights into the evolution of the New World diploid cottons (Gossypium, subgenus Houzingenia) based on genome sequencing.</title>
        <authorList>
            <person name="Grover C.E."/>
            <person name="Arick M.A. 2nd"/>
            <person name="Thrash A."/>
            <person name="Conover J.L."/>
            <person name="Sanders W.S."/>
            <person name="Peterson D.G."/>
            <person name="Frelichowski J.E."/>
            <person name="Scheffler J.A."/>
            <person name="Scheffler B.E."/>
            <person name="Wendel J.F."/>
        </authorList>
    </citation>
    <scope>NUCLEOTIDE SEQUENCE [LARGE SCALE GENOMIC DNA]</scope>
    <source>
        <strain evidence="1">1</strain>
        <tissue evidence="1">Leaf</tissue>
    </source>
</reference>
<dbReference type="EMBL" id="JABFAF010000009">
    <property type="protein sequence ID" value="MBA0864975.1"/>
    <property type="molecule type" value="Genomic_DNA"/>
</dbReference>
<sequence length="19" mass="1994">MVPKMASSVTSSSLEALKK</sequence>
<evidence type="ECO:0000313" key="1">
    <source>
        <dbReference type="EMBL" id="MBA0864975.1"/>
    </source>
</evidence>
<proteinExistence type="predicted"/>
<comment type="caution">
    <text evidence="1">The sequence shown here is derived from an EMBL/GenBank/DDBJ whole genome shotgun (WGS) entry which is preliminary data.</text>
</comment>